<dbReference type="InterPro" id="IPR008983">
    <property type="entry name" value="Tumour_necrosis_fac-like_dom"/>
</dbReference>
<dbReference type="RefSeq" id="XP_010868533.2">
    <property type="nucleotide sequence ID" value="XM_010870231.5"/>
</dbReference>
<dbReference type="InParanoid" id="A0A3P8YPZ8"/>
<feature type="region of interest" description="Disordered" evidence="8">
    <location>
        <begin position="935"/>
        <end position="955"/>
    </location>
</feature>
<evidence type="ECO:0000259" key="10">
    <source>
        <dbReference type="PROSITE" id="PS50871"/>
    </source>
</evidence>
<dbReference type="GeneTree" id="ENSGT01030000234633"/>
<dbReference type="Pfam" id="PF07546">
    <property type="entry name" value="EMI"/>
    <property type="match status" value="1"/>
</dbReference>
<feature type="coiled-coil region" evidence="7">
    <location>
        <begin position="846"/>
        <end position="900"/>
    </location>
</feature>
<evidence type="ECO:0000256" key="6">
    <source>
        <dbReference type="ARBA" id="ARBA00023157"/>
    </source>
</evidence>
<dbReference type="PANTHER" id="PTHR15427">
    <property type="entry name" value="EMILIN ELASTIN MICROFIBRIL INTERFACE-LOCATED PROTEIN ELASTIN MICROFIBRIL INTERFACER"/>
    <property type="match status" value="1"/>
</dbReference>
<evidence type="ECO:0000313" key="13">
    <source>
        <dbReference type="Proteomes" id="UP000265140"/>
    </source>
</evidence>
<dbReference type="Bgee" id="ENSELUG00000018134">
    <property type="expression patterns" value="Expressed in heart and 14 other cell types or tissues"/>
</dbReference>
<dbReference type="GeneID" id="105010705"/>
<feature type="signal peptide" evidence="9">
    <location>
        <begin position="1"/>
        <end position="24"/>
    </location>
</feature>
<feature type="domain" description="EMI" evidence="11">
    <location>
        <begin position="148"/>
        <end position="224"/>
    </location>
</feature>
<dbReference type="PROSITE" id="PS51041">
    <property type="entry name" value="EMI"/>
    <property type="match status" value="1"/>
</dbReference>
<dbReference type="STRING" id="8010.ENSELUP00000018666"/>
<evidence type="ECO:0000256" key="2">
    <source>
        <dbReference type="ARBA" id="ARBA00022525"/>
    </source>
</evidence>
<evidence type="ECO:0008006" key="14">
    <source>
        <dbReference type="Google" id="ProtNLM"/>
    </source>
</evidence>
<feature type="region of interest" description="Disordered" evidence="8">
    <location>
        <begin position="272"/>
        <end position="291"/>
    </location>
</feature>
<keyword evidence="4 9" id="KW-0732">Signal</keyword>
<evidence type="ECO:0000256" key="9">
    <source>
        <dbReference type="SAM" id="SignalP"/>
    </source>
</evidence>
<accession>A0A3P8YPZ8</accession>
<reference evidence="12" key="2">
    <citation type="submission" date="2020-02" db="EMBL/GenBank/DDBJ databases">
        <title>Esox lucius (northern pike) genome, fEsoLuc1, primary haplotype.</title>
        <authorList>
            <person name="Myers G."/>
            <person name="Karagic N."/>
            <person name="Meyer A."/>
            <person name="Pippel M."/>
            <person name="Reichard M."/>
            <person name="Winkler S."/>
            <person name="Tracey A."/>
            <person name="Sims Y."/>
            <person name="Howe K."/>
            <person name="Rhie A."/>
            <person name="Formenti G."/>
            <person name="Durbin R."/>
            <person name="Fedrigo O."/>
            <person name="Jarvis E.D."/>
        </authorList>
    </citation>
    <scope>NUCLEOTIDE SEQUENCE [LARGE SCALE GENOMIC DNA]</scope>
</reference>
<name>A0A3P8YPZ8_ESOLU</name>
<dbReference type="Gene3D" id="2.60.120.40">
    <property type="match status" value="1"/>
</dbReference>
<organism evidence="12 13">
    <name type="scientific">Esox lucius</name>
    <name type="common">Northern pike</name>
    <dbReference type="NCBI Taxonomy" id="8010"/>
    <lineage>
        <taxon>Eukaryota</taxon>
        <taxon>Metazoa</taxon>
        <taxon>Chordata</taxon>
        <taxon>Craniata</taxon>
        <taxon>Vertebrata</taxon>
        <taxon>Euteleostomi</taxon>
        <taxon>Actinopterygii</taxon>
        <taxon>Neopterygii</taxon>
        <taxon>Teleostei</taxon>
        <taxon>Protacanthopterygii</taxon>
        <taxon>Esociformes</taxon>
        <taxon>Esocidae</taxon>
        <taxon>Esox</taxon>
    </lineage>
</organism>
<reference evidence="13" key="1">
    <citation type="journal article" date="2014" name="PLoS ONE">
        <title>The genome and linkage map of the northern pike (Esox lucius): conserved synteny revealed between the salmonid sister group and the Neoteleostei.</title>
        <authorList>
            <person name="Rondeau E.B."/>
            <person name="Minkley D.R."/>
            <person name="Leong J.S."/>
            <person name="Messmer A.M."/>
            <person name="Jantzen J.R."/>
            <person name="von Schalburg K.R."/>
            <person name="Lemon C."/>
            <person name="Bird N.H."/>
            <person name="Koop B.F."/>
        </authorList>
    </citation>
    <scope>NUCLEOTIDE SEQUENCE</scope>
</reference>
<reference evidence="12" key="4">
    <citation type="submission" date="2025-09" db="UniProtKB">
        <authorList>
            <consortium name="Ensembl"/>
        </authorList>
    </citation>
    <scope>IDENTIFICATION</scope>
</reference>
<keyword evidence="3" id="KW-0272">Extracellular matrix</keyword>
<dbReference type="CTD" id="100148368"/>
<evidence type="ECO:0000256" key="7">
    <source>
        <dbReference type="SAM" id="Coils"/>
    </source>
</evidence>
<feature type="domain" description="C1q" evidence="10">
    <location>
        <begin position="959"/>
        <end position="1095"/>
    </location>
</feature>
<feature type="region of interest" description="Disordered" evidence="8">
    <location>
        <begin position="225"/>
        <end position="261"/>
    </location>
</feature>
<feature type="compositionally biased region" description="Basic and acidic residues" evidence="8">
    <location>
        <begin position="102"/>
        <end position="120"/>
    </location>
</feature>
<feature type="compositionally biased region" description="Polar residues" evidence="8">
    <location>
        <begin position="280"/>
        <end position="291"/>
    </location>
</feature>
<dbReference type="OMA" id="EFSNHMS"/>
<keyword evidence="5 7" id="KW-0175">Coiled coil</keyword>
<evidence type="ECO:0000256" key="8">
    <source>
        <dbReference type="SAM" id="MobiDB-lite"/>
    </source>
</evidence>
<dbReference type="OrthoDB" id="8963519at2759"/>
<feature type="coiled-coil region" evidence="7">
    <location>
        <begin position="359"/>
        <end position="431"/>
    </location>
</feature>
<proteinExistence type="predicted"/>
<feature type="region of interest" description="Disordered" evidence="8">
    <location>
        <begin position="102"/>
        <end position="121"/>
    </location>
</feature>
<keyword evidence="13" id="KW-1185">Reference proteome</keyword>
<feature type="chain" id="PRO_5044200794" description="Multimerin 2a" evidence="9">
    <location>
        <begin position="25"/>
        <end position="1095"/>
    </location>
</feature>
<dbReference type="KEGG" id="els:105010705"/>
<sequence>MTAVGELMLLVVGLLVTAHCEVRARDPEVEDEEPGLPVEKGGWNTQGMGVGVHPVPLEFNIPHLRAGPHGHRTDVTVHQADGHRPDVNDHHADGHRPDVTVHQADGHRPDVNDHHADGHRAQGQASLGLLPEQTAPPPGDGGSNPARTGNWCAFVHRRVLSMAVACGTEKYTIKSQSPCPNGTPDCQLIMYKLSTRPVYREKQKILTALLWRCCPGHGGENCEETVAGGQVSDPADPTIAGQPHPGDTEPHHTGAQSRQTHHPEWVQNDFQASEKPQDEVYNSETDSNQTHVGYAESPVFPRQALEHIPQRGYSHPDQPHRPEPNQRQDYFSHAATQQEPPSPLPVPHMALMSQLQPVLDGFNRTLERLTMEVRNLSQDVAQLRSAQWEAEEEALRGAGAGEGPEAWESKLERSFQDIKEVRRELERQRTEVVDRGHSQHATLHFNITNFKRDIDMRIKRNHNMLQLNIQSMNATLSDMKLEQERLSEALQRDLTSHGDRREPSQVLQPPDNSAVWEAITHLDNKVVNNTVIVNSLVEDLEMTNNHVMDLKRGFRGLEENIAQTGRNSQILFMETGLEVEAAKVAVLNRVNELASNLTMHSAQLQETESDVDYLYAAFYKNVSAAGDCDCKAFAHTISRLEQDLKNVTEMAKDNRLALDGGYSVESERWGTSVEENYQGLDHVMASLALEQEASRMLQQNITQLTASLHDSQRDVLNLKKSDELLLNKMHHLSSSFQSLLKDAIRHTDVLETLLGEEVMEFMDWPFLDQEAHSIPALKERLLNIEEQIRGQNLSLNTLQQATRAEETASDEPSILVGRASRGLKRSGDQRSAQLMDSAGSENYSDLWSLEKAVEELGEKVSRLEDRPCPASCNSASDGAEAKLQAEVAQLSQSLEDHLQLFRNVFSNLEGLAGSPSTLDLDQLWAMMKKESKRLKRTKDKTERAIPRSRRETSVLSQLGDSPLVFLVNRLQRSRPNDNRPSDSRPLLFEKASVNWGHAYSTGTGTFRAPLGGVYLFVLTLNFEPGPSLSRLRRESGEPVATLHQAKASLSGAVTRTCLLQMRQGEELYLELFEGTLATGDRENNIFAGLLLYHAT</sequence>
<dbReference type="Pfam" id="PF00386">
    <property type="entry name" value="C1q"/>
    <property type="match status" value="1"/>
</dbReference>
<dbReference type="PROSITE" id="PS50871">
    <property type="entry name" value="C1Q"/>
    <property type="match status" value="1"/>
</dbReference>
<evidence type="ECO:0000313" key="12">
    <source>
        <dbReference type="Ensembl" id="ENSELUP00000018666.2"/>
    </source>
</evidence>
<evidence type="ECO:0000256" key="3">
    <source>
        <dbReference type="ARBA" id="ARBA00022530"/>
    </source>
</evidence>
<protein>
    <recommendedName>
        <fullName evidence="14">Multimerin 2a</fullName>
    </recommendedName>
</protein>
<dbReference type="InterPro" id="IPR050392">
    <property type="entry name" value="Collagen/C1q_domain"/>
</dbReference>
<dbReference type="PRINTS" id="PR00007">
    <property type="entry name" value="COMPLEMNTC1Q"/>
</dbReference>
<dbReference type="SUPFAM" id="SSF49842">
    <property type="entry name" value="TNF-like"/>
    <property type="match status" value="1"/>
</dbReference>
<comment type="subcellular location">
    <subcellularLocation>
        <location evidence="1">Secreted</location>
        <location evidence="1">Extracellular space</location>
        <location evidence="1">Extracellular matrix</location>
    </subcellularLocation>
</comment>
<evidence type="ECO:0000256" key="4">
    <source>
        <dbReference type="ARBA" id="ARBA00022729"/>
    </source>
</evidence>
<evidence type="ECO:0000256" key="1">
    <source>
        <dbReference type="ARBA" id="ARBA00004498"/>
    </source>
</evidence>
<dbReference type="PANTHER" id="PTHR15427:SF40">
    <property type="entry name" value="MULTIMERIN-2 PRECURSOR"/>
    <property type="match status" value="1"/>
</dbReference>
<dbReference type="AlphaFoldDB" id="A0A3P8YPZ8"/>
<dbReference type="Ensembl" id="ENSELUT00000040667.3">
    <property type="protein sequence ID" value="ENSELUP00000018666.2"/>
    <property type="gene ID" value="ENSELUG00000018134.3"/>
</dbReference>
<dbReference type="InterPro" id="IPR001073">
    <property type="entry name" value="C1q_dom"/>
</dbReference>
<dbReference type="InterPro" id="IPR011489">
    <property type="entry name" value="EMI_domain"/>
</dbReference>
<reference evidence="12" key="3">
    <citation type="submission" date="2025-08" db="UniProtKB">
        <authorList>
            <consortium name="Ensembl"/>
        </authorList>
    </citation>
    <scope>IDENTIFICATION</scope>
</reference>
<keyword evidence="6" id="KW-1015">Disulfide bond</keyword>
<evidence type="ECO:0000256" key="5">
    <source>
        <dbReference type="ARBA" id="ARBA00023054"/>
    </source>
</evidence>
<evidence type="ECO:0000259" key="11">
    <source>
        <dbReference type="PROSITE" id="PS51041"/>
    </source>
</evidence>
<feature type="compositionally biased region" description="Basic and acidic residues" evidence="8">
    <location>
        <begin position="939"/>
        <end position="952"/>
    </location>
</feature>
<keyword evidence="2" id="KW-0964">Secreted</keyword>
<dbReference type="SMART" id="SM00110">
    <property type="entry name" value="C1Q"/>
    <property type="match status" value="1"/>
</dbReference>
<dbReference type="Proteomes" id="UP000265140">
    <property type="component" value="Chromosome 6"/>
</dbReference>